<proteinExistence type="predicted"/>
<comment type="caution">
    <text evidence="2">The sequence shown here is derived from an EMBL/GenBank/DDBJ whole genome shotgun (WGS) entry which is preliminary data.</text>
</comment>
<reference evidence="2 3" key="1">
    <citation type="submission" date="2006-04" db="EMBL/GenBank/DDBJ databases">
        <authorList>
            <person name="Nierman W.C."/>
        </authorList>
    </citation>
    <scope>NUCLEOTIDE SEQUENCE [LARGE SCALE GENOMIC DNA]</scope>
    <source>
        <strain evidence="2 3">DW4/3-1</strain>
    </source>
</reference>
<evidence type="ECO:0000313" key="2">
    <source>
        <dbReference type="EMBL" id="EAU63217.1"/>
    </source>
</evidence>
<gene>
    <name evidence="2" type="ORF">STIAU_4104</name>
</gene>
<accession>Q08RV9</accession>
<organism evidence="2 3">
    <name type="scientific">Stigmatella aurantiaca (strain DW4/3-1)</name>
    <dbReference type="NCBI Taxonomy" id="378806"/>
    <lineage>
        <taxon>Bacteria</taxon>
        <taxon>Pseudomonadati</taxon>
        <taxon>Myxococcota</taxon>
        <taxon>Myxococcia</taxon>
        <taxon>Myxococcales</taxon>
        <taxon>Cystobacterineae</taxon>
        <taxon>Archangiaceae</taxon>
        <taxon>Stigmatella</taxon>
    </lineage>
</organism>
<protein>
    <submittedName>
        <fullName evidence="2">Uncharacterized protein</fullName>
    </submittedName>
</protein>
<evidence type="ECO:0000313" key="3">
    <source>
        <dbReference type="Proteomes" id="UP000032702"/>
    </source>
</evidence>
<dbReference type="AlphaFoldDB" id="Q08RV9"/>
<dbReference type="EMBL" id="AAMD01000176">
    <property type="protein sequence ID" value="EAU63217.1"/>
    <property type="molecule type" value="Genomic_DNA"/>
</dbReference>
<feature type="region of interest" description="Disordered" evidence="1">
    <location>
        <begin position="300"/>
        <end position="324"/>
    </location>
</feature>
<evidence type="ECO:0000256" key="1">
    <source>
        <dbReference type="SAM" id="MobiDB-lite"/>
    </source>
</evidence>
<name>Q08RV9_STIAD</name>
<sequence length="619" mass="65847">MEGGFWGEQDTLEGCLPGHIREHASRERGVEGPLHGGAHPQLRRLRGRAPAQLVEGFGPRRAPRAGDAQQVQGERAVGELALHRAERAHRGERDLQGFREALGGFFVWRAGLYLHRGQLPQSSEEALLRATGEEQGVPLGPDGERERQPLGGRAHLGGGQLADAPRLIGQARPAHGAQQAERSLRAAHGRAVLHEGLIEVPGPLALHEGTGQGPQPGLPCLVARHAFHREEAGEHARHVAIHQGGFFSEGNGGHGPRRVAAEAGQGEQVLRGGGKPSSEVRDDLLGGAVEVARARVVAKAPPRGEHVIQGGRRQGPHRGKARQEPLPVGNDGGHLGLLQHDLAEPDGVGVARAAPGQIPLLPAIPGQQGGPDGGHPSGIQREDFLGHLGAHLTRLVGRGEGFSPCRVAVWRRERCPRSPHPVLSEQLSHGVCALLGRGEEALGQFRGGVLPAQARLAEHEGCAEHLGGMEGRMLHEERALAGQEALPSAHRLQTRLHPARMQAIGKLVGDDEVLVHVQVIEEGQQPLLPIAELRLGEGRAVGPGEEEGELTEAHPPSVLVRALLQHFDPELPRGEARQGHEPRQEALLELVVAELEGVGQRASLHVVAQPAGHPRGQGH</sequence>
<dbReference type="Proteomes" id="UP000032702">
    <property type="component" value="Unassembled WGS sequence"/>
</dbReference>